<evidence type="ECO:0000313" key="2">
    <source>
        <dbReference type="EMBL" id="GAF81425.1"/>
    </source>
</evidence>
<evidence type="ECO:0000256" key="1">
    <source>
        <dbReference type="SAM" id="MobiDB-lite"/>
    </source>
</evidence>
<name>X0TZ44_9ZZZZ</name>
<proteinExistence type="predicted"/>
<reference evidence="2" key="1">
    <citation type="journal article" date="2014" name="Front. Microbiol.">
        <title>High frequency of phylogenetically diverse reductive dehalogenase-homologous genes in deep subseafloor sedimentary metagenomes.</title>
        <authorList>
            <person name="Kawai M."/>
            <person name="Futagami T."/>
            <person name="Toyoda A."/>
            <person name="Takaki Y."/>
            <person name="Nishi S."/>
            <person name="Hori S."/>
            <person name="Arai W."/>
            <person name="Tsubouchi T."/>
            <person name="Morono Y."/>
            <person name="Uchiyama I."/>
            <person name="Ito T."/>
            <person name="Fujiyama A."/>
            <person name="Inagaki F."/>
            <person name="Takami H."/>
        </authorList>
    </citation>
    <scope>NUCLEOTIDE SEQUENCE</scope>
    <source>
        <strain evidence="2">Expedition CK06-06</strain>
    </source>
</reference>
<feature type="region of interest" description="Disordered" evidence="1">
    <location>
        <begin position="60"/>
        <end position="80"/>
    </location>
</feature>
<protein>
    <submittedName>
        <fullName evidence="2">Uncharacterized protein</fullName>
    </submittedName>
</protein>
<organism evidence="2">
    <name type="scientific">marine sediment metagenome</name>
    <dbReference type="NCBI Taxonomy" id="412755"/>
    <lineage>
        <taxon>unclassified sequences</taxon>
        <taxon>metagenomes</taxon>
        <taxon>ecological metagenomes</taxon>
    </lineage>
</organism>
<dbReference type="EMBL" id="BARS01002119">
    <property type="protein sequence ID" value="GAF81425.1"/>
    <property type="molecule type" value="Genomic_DNA"/>
</dbReference>
<comment type="caution">
    <text evidence="2">The sequence shown here is derived from an EMBL/GenBank/DDBJ whole genome shotgun (WGS) entry which is preliminary data.</text>
</comment>
<dbReference type="AlphaFoldDB" id="X0TZ44"/>
<gene>
    <name evidence="2" type="ORF">S01H1_03960</name>
</gene>
<sequence length="80" mass="9002">MPRHANYHAEVGCREWNREDHDPIGLPPLLKWLATNYRGVTRLVVEYDPMAVYEVEGTLTTTEGDGSAPSMTVVDMDKTP</sequence>
<accession>X0TZ44</accession>